<comment type="caution">
    <text evidence="1">The sequence shown here is derived from an EMBL/GenBank/DDBJ whole genome shotgun (WGS) entry which is preliminary data.</text>
</comment>
<gene>
    <name evidence="1" type="ORF">FVE85_3283</name>
</gene>
<dbReference type="InterPro" id="IPR041893">
    <property type="entry name" value="ArdA_dom3"/>
</dbReference>
<keyword evidence="2" id="KW-1185">Reference proteome</keyword>
<organism evidence="1 2">
    <name type="scientific">Porphyridium purpureum</name>
    <name type="common">Red alga</name>
    <name type="synonym">Porphyridium cruentum</name>
    <dbReference type="NCBI Taxonomy" id="35688"/>
    <lineage>
        <taxon>Eukaryota</taxon>
        <taxon>Rhodophyta</taxon>
        <taxon>Bangiophyceae</taxon>
        <taxon>Porphyridiales</taxon>
        <taxon>Porphyridiaceae</taxon>
        <taxon>Porphyridium</taxon>
    </lineage>
</organism>
<evidence type="ECO:0000313" key="1">
    <source>
        <dbReference type="EMBL" id="KAA8495042.1"/>
    </source>
</evidence>
<dbReference type="EMBL" id="VRMN01000004">
    <property type="protein sequence ID" value="KAA8495042.1"/>
    <property type="molecule type" value="Genomic_DNA"/>
</dbReference>
<sequence>MVLRVPVYRISEPHHRRTCPLPTSPRTAAYAWLSLPMCFTELCSIVEDVGKSENEGIAFLELECDAVPGIRDLLLQELRERIPSVENALSSRTLEILLELNDIAKTIQDLAIQVDFWEYAFQFLVEVKHRSLRNALERMPDVILFCGSRSEFAQELINSNHTVPYILQSYIDWDRMGYDMEANGEIFLVAPELYIVNPHDL</sequence>
<dbReference type="AlphaFoldDB" id="A0A5J4YW50"/>
<dbReference type="Gene3D" id="1.10.10.1190">
    <property type="entry name" value="Antirestriction protein ArdA, domain 3"/>
    <property type="match status" value="1"/>
</dbReference>
<dbReference type="Pfam" id="PF07275">
    <property type="entry name" value="ArdA"/>
    <property type="match status" value="1"/>
</dbReference>
<reference evidence="2" key="1">
    <citation type="journal article" date="2019" name="Nat. Commun.">
        <title>Expansion of phycobilisome linker gene families in mesophilic red algae.</title>
        <authorList>
            <person name="Lee J."/>
            <person name="Kim D."/>
            <person name="Bhattacharya D."/>
            <person name="Yoon H.S."/>
        </authorList>
    </citation>
    <scope>NUCLEOTIDE SEQUENCE [LARGE SCALE GENOMIC DNA]</scope>
    <source>
        <strain evidence="2">CCMP 1328</strain>
    </source>
</reference>
<evidence type="ECO:0000313" key="2">
    <source>
        <dbReference type="Proteomes" id="UP000324585"/>
    </source>
</evidence>
<accession>A0A5J4YW50</accession>
<proteinExistence type="predicted"/>
<dbReference type="Proteomes" id="UP000324585">
    <property type="component" value="Unassembled WGS sequence"/>
</dbReference>
<protein>
    <submittedName>
        <fullName evidence="1">Uncharacterized protein</fullName>
    </submittedName>
</protein>
<name>A0A5J4YW50_PORPP</name>
<dbReference type="InterPro" id="IPR009899">
    <property type="entry name" value="ArdA"/>
</dbReference>